<feature type="domain" description="Glycosyl transferase family 1" evidence="1">
    <location>
        <begin position="180"/>
        <end position="343"/>
    </location>
</feature>
<dbReference type="PANTHER" id="PTHR45947:SF3">
    <property type="entry name" value="SULFOQUINOVOSYL TRANSFERASE SQD2"/>
    <property type="match status" value="1"/>
</dbReference>
<evidence type="ECO:0000313" key="4">
    <source>
        <dbReference type="Proteomes" id="UP000727490"/>
    </source>
</evidence>
<feature type="domain" description="Glycosyltransferase subfamily 4-like N-terminal" evidence="2">
    <location>
        <begin position="12"/>
        <end position="166"/>
    </location>
</feature>
<evidence type="ECO:0000313" key="3">
    <source>
        <dbReference type="EMBL" id="MBW3466600.1"/>
    </source>
</evidence>
<dbReference type="AlphaFoldDB" id="A0A951MBZ4"/>
<keyword evidence="4" id="KW-1185">Reference proteome</keyword>
<dbReference type="InterPro" id="IPR028098">
    <property type="entry name" value="Glyco_trans_4-like_N"/>
</dbReference>
<reference evidence="3 4" key="1">
    <citation type="journal article" date="2020" name="Syst. Appl. Microbiol.">
        <title>Arthrospiribacter ruber gen. nov., sp. nov., a novel bacterium isolated from Arthrospira cultures.</title>
        <authorList>
            <person name="Waleron M."/>
            <person name="Misztak A."/>
            <person name="Waleron M.M."/>
            <person name="Furmaniak M."/>
            <person name="Mrozik A."/>
            <person name="Waleron K."/>
        </authorList>
    </citation>
    <scope>NUCLEOTIDE SEQUENCE [LARGE SCALE GENOMIC DNA]</scope>
    <source>
        <strain evidence="3 4">DPMB0001</strain>
    </source>
</reference>
<dbReference type="Pfam" id="PF13439">
    <property type="entry name" value="Glyco_transf_4"/>
    <property type="match status" value="1"/>
</dbReference>
<accession>A0A951MBZ4</accession>
<dbReference type="Pfam" id="PF00534">
    <property type="entry name" value="Glycos_transf_1"/>
    <property type="match status" value="1"/>
</dbReference>
<gene>
    <name evidence="3" type="ORF">EGN73_02065</name>
</gene>
<dbReference type="Proteomes" id="UP000727490">
    <property type="component" value="Unassembled WGS sequence"/>
</dbReference>
<evidence type="ECO:0000259" key="1">
    <source>
        <dbReference type="Pfam" id="PF00534"/>
    </source>
</evidence>
<organism evidence="3 4">
    <name type="scientific">Arthrospiribacter ruber</name>
    <dbReference type="NCBI Taxonomy" id="2487934"/>
    <lineage>
        <taxon>Bacteria</taxon>
        <taxon>Pseudomonadati</taxon>
        <taxon>Bacteroidota</taxon>
        <taxon>Cytophagia</taxon>
        <taxon>Cytophagales</taxon>
        <taxon>Cyclobacteriaceae</taxon>
        <taxon>Arthrospiribacter</taxon>
    </lineage>
</organism>
<comment type="caution">
    <text evidence="3">The sequence shown here is derived from an EMBL/GenBank/DDBJ whole genome shotgun (WGS) entry which is preliminary data.</text>
</comment>
<dbReference type="PANTHER" id="PTHR45947">
    <property type="entry name" value="SULFOQUINOVOSYL TRANSFERASE SQD2"/>
    <property type="match status" value="1"/>
</dbReference>
<dbReference type="GO" id="GO:0016757">
    <property type="term" value="F:glycosyltransferase activity"/>
    <property type="evidence" value="ECO:0007669"/>
    <property type="project" value="InterPro"/>
</dbReference>
<proteinExistence type="predicted"/>
<dbReference type="InterPro" id="IPR001296">
    <property type="entry name" value="Glyco_trans_1"/>
</dbReference>
<sequence>MRVLRIVAELDFGGVEKVLANSVPQFDNIKEIEIMVLVLGKGGRVAEELKSKGIQVLVWEKNPCIPNISLLFQLKAFFKELKPVVIHTQGAEANFHGILAGKWAGVSKIIGEEIGLPNHHSYWKYIFKYVYAKAHQVIAISEAVKDKIVSLGEVKADKVQVLYNPIQQVENLEVASYSKAQSNKKTDFVFVTTCRLVAIKNLERLIEAFSQLVLHTNDSNPRLHIIGDGPDREKLETLCYSKELTGYVNFLGFQENVLPFLKEADVFVLPSLSEGSSVSLAEAMAFGLPSIVTKVGGASEILGNSNSGFLIDPLDTQDLKNSMLKMISLSPDERKAMGQRAKEQAKSFSVDHYLESLLNVYKL</sequence>
<evidence type="ECO:0000259" key="2">
    <source>
        <dbReference type="Pfam" id="PF13439"/>
    </source>
</evidence>
<name>A0A951MBZ4_9BACT</name>
<dbReference type="CDD" id="cd03811">
    <property type="entry name" value="GT4_GT28_WabH-like"/>
    <property type="match status" value="1"/>
</dbReference>
<dbReference type="EMBL" id="RPHB01000001">
    <property type="protein sequence ID" value="MBW3466600.1"/>
    <property type="molecule type" value="Genomic_DNA"/>
</dbReference>
<protein>
    <submittedName>
        <fullName evidence="3">Glycosyltransferase</fullName>
    </submittedName>
</protein>
<dbReference type="InterPro" id="IPR050194">
    <property type="entry name" value="Glycosyltransferase_grp1"/>
</dbReference>
<dbReference type="RefSeq" id="WP_219286616.1">
    <property type="nucleotide sequence ID" value="NZ_RPHB01000001.1"/>
</dbReference>